<dbReference type="SMART" id="SM00456">
    <property type="entry name" value="WW"/>
    <property type="match status" value="1"/>
</dbReference>
<evidence type="ECO:0000256" key="3">
    <source>
        <dbReference type="SAM" id="Phobius"/>
    </source>
</evidence>
<dbReference type="OrthoDB" id="511287at2759"/>
<keyword evidence="1" id="KW-0175">Coiled coil</keyword>
<feature type="region of interest" description="Disordered" evidence="2">
    <location>
        <begin position="1"/>
        <end position="57"/>
    </location>
</feature>
<feature type="region of interest" description="Disordered" evidence="2">
    <location>
        <begin position="98"/>
        <end position="135"/>
    </location>
</feature>
<feature type="compositionally biased region" description="Low complexity" evidence="2">
    <location>
        <begin position="105"/>
        <end position="124"/>
    </location>
</feature>
<feature type="compositionally biased region" description="Polar residues" evidence="2">
    <location>
        <begin position="15"/>
        <end position="25"/>
    </location>
</feature>
<dbReference type="PROSITE" id="PS01159">
    <property type="entry name" value="WW_DOMAIN_1"/>
    <property type="match status" value="1"/>
</dbReference>
<name>A0A9W7DLA8_9STRA</name>
<keyword evidence="3" id="KW-1133">Transmembrane helix</keyword>
<dbReference type="InterPro" id="IPR036020">
    <property type="entry name" value="WW_dom_sf"/>
</dbReference>
<protein>
    <recommendedName>
        <fullName evidence="4">WW domain-containing protein</fullName>
    </recommendedName>
</protein>
<dbReference type="SUPFAM" id="SSF51045">
    <property type="entry name" value="WW domain"/>
    <property type="match status" value="1"/>
</dbReference>
<evidence type="ECO:0000256" key="2">
    <source>
        <dbReference type="SAM" id="MobiDB-lite"/>
    </source>
</evidence>
<keyword evidence="3" id="KW-0812">Transmembrane</keyword>
<evidence type="ECO:0000256" key="1">
    <source>
        <dbReference type="SAM" id="Coils"/>
    </source>
</evidence>
<dbReference type="PROSITE" id="PS50020">
    <property type="entry name" value="WW_DOMAIN_2"/>
    <property type="match status" value="1"/>
</dbReference>
<dbReference type="Proteomes" id="UP001165122">
    <property type="component" value="Unassembled WGS sequence"/>
</dbReference>
<accession>A0A9W7DLA8</accession>
<proteinExistence type="predicted"/>
<dbReference type="InterPro" id="IPR001202">
    <property type="entry name" value="WW_dom"/>
</dbReference>
<keyword evidence="3" id="KW-0472">Membrane</keyword>
<dbReference type="EMBL" id="BRXW01000355">
    <property type="protein sequence ID" value="GMH47253.1"/>
    <property type="molecule type" value="Genomic_DNA"/>
</dbReference>
<dbReference type="AlphaFoldDB" id="A0A9W7DLA8"/>
<organism evidence="5 6">
    <name type="scientific">Triparma laevis f. longispina</name>
    <dbReference type="NCBI Taxonomy" id="1714387"/>
    <lineage>
        <taxon>Eukaryota</taxon>
        <taxon>Sar</taxon>
        <taxon>Stramenopiles</taxon>
        <taxon>Ochrophyta</taxon>
        <taxon>Bolidophyceae</taxon>
        <taxon>Parmales</taxon>
        <taxon>Triparmaceae</taxon>
        <taxon>Triparma</taxon>
    </lineage>
</organism>
<evidence type="ECO:0000259" key="4">
    <source>
        <dbReference type="PROSITE" id="PS50020"/>
    </source>
</evidence>
<dbReference type="Gene3D" id="2.20.70.10">
    <property type="match status" value="1"/>
</dbReference>
<evidence type="ECO:0000313" key="6">
    <source>
        <dbReference type="Proteomes" id="UP001165122"/>
    </source>
</evidence>
<sequence length="333" mass="37228">MVSPSNKRTPPKYPSSASPRAQDSSAPEWRTATDPMSGKPYYYEKGTKKTQWLKPDELQTPADRAEVVASLNAKIAKRDKTIAERDNEITALKAKITQQRRFAATSKSPSKSPTVSPVSLPSSPFRTPMSATSSYNDHDTTVEIISPLPTKTTNPSQTKQLKRQYETLSTATALFGAFILTTILALFASISDDLDVMNNLRVKQVFFLWCWVFITFTIQDLIVKKAIQELKDGDAYNSSDAHLLHPNISNISNASDSATLSPPKRLTIKPTNVSFDRPNSPSELELERKKLQLENNLSVLKGHKIKIATLEQELSSLSEKIKRKKEDTDNVWF</sequence>
<dbReference type="Pfam" id="PF00397">
    <property type="entry name" value="WW"/>
    <property type="match status" value="1"/>
</dbReference>
<feature type="domain" description="WW" evidence="4">
    <location>
        <begin position="23"/>
        <end position="57"/>
    </location>
</feature>
<evidence type="ECO:0000313" key="5">
    <source>
        <dbReference type="EMBL" id="GMH47253.1"/>
    </source>
</evidence>
<feature type="transmembrane region" description="Helical" evidence="3">
    <location>
        <begin position="205"/>
        <end position="223"/>
    </location>
</feature>
<dbReference type="CDD" id="cd00201">
    <property type="entry name" value="WW"/>
    <property type="match status" value="1"/>
</dbReference>
<feature type="transmembrane region" description="Helical" evidence="3">
    <location>
        <begin position="168"/>
        <end position="190"/>
    </location>
</feature>
<feature type="coiled-coil region" evidence="1">
    <location>
        <begin position="300"/>
        <end position="327"/>
    </location>
</feature>
<gene>
    <name evidence="5" type="ORF">TrLO_g8667</name>
</gene>
<comment type="caution">
    <text evidence="5">The sequence shown here is derived from an EMBL/GenBank/DDBJ whole genome shotgun (WGS) entry which is preliminary data.</text>
</comment>
<keyword evidence="6" id="KW-1185">Reference proteome</keyword>
<reference evidence="6" key="1">
    <citation type="journal article" date="2023" name="Commun. Biol.">
        <title>Genome analysis of Parmales, the sister group of diatoms, reveals the evolutionary specialization of diatoms from phago-mixotrophs to photoautotrophs.</title>
        <authorList>
            <person name="Ban H."/>
            <person name="Sato S."/>
            <person name="Yoshikawa S."/>
            <person name="Yamada K."/>
            <person name="Nakamura Y."/>
            <person name="Ichinomiya M."/>
            <person name="Sato N."/>
            <person name="Blanc-Mathieu R."/>
            <person name="Endo H."/>
            <person name="Kuwata A."/>
            <person name="Ogata H."/>
        </authorList>
    </citation>
    <scope>NUCLEOTIDE SEQUENCE [LARGE SCALE GENOMIC DNA]</scope>
    <source>
        <strain evidence="6">NIES 3700</strain>
    </source>
</reference>